<comment type="caution">
    <text evidence="2">The sequence shown here is derived from an EMBL/GenBank/DDBJ whole genome shotgun (WGS) entry which is preliminary data.</text>
</comment>
<keyword evidence="1" id="KW-1133">Transmembrane helix</keyword>
<organism evidence="2 3">
    <name type="scientific">Caldalkalibacillus horti</name>
    <dbReference type="NCBI Taxonomy" id="77523"/>
    <lineage>
        <taxon>Bacteria</taxon>
        <taxon>Bacillati</taxon>
        <taxon>Bacillota</taxon>
        <taxon>Bacilli</taxon>
        <taxon>Bacillales</taxon>
        <taxon>Bacillaceae</taxon>
        <taxon>Caldalkalibacillus</taxon>
    </lineage>
</organism>
<dbReference type="Pfam" id="PF10027">
    <property type="entry name" value="DUF2269"/>
    <property type="match status" value="1"/>
</dbReference>
<evidence type="ECO:0000256" key="1">
    <source>
        <dbReference type="SAM" id="Phobius"/>
    </source>
</evidence>
<feature type="transmembrane region" description="Helical" evidence="1">
    <location>
        <begin position="129"/>
        <end position="149"/>
    </location>
</feature>
<protein>
    <submittedName>
        <fullName evidence="2">Membrane protein</fullName>
    </submittedName>
</protein>
<dbReference type="Proteomes" id="UP001235840">
    <property type="component" value="Unassembled WGS sequence"/>
</dbReference>
<accession>A0ABT9W0W8</accession>
<keyword evidence="1" id="KW-0812">Transmembrane</keyword>
<gene>
    <name evidence="2" type="ORF">J2S11_002661</name>
</gene>
<dbReference type="EMBL" id="JAUSTY010000010">
    <property type="protein sequence ID" value="MDQ0166745.1"/>
    <property type="molecule type" value="Genomic_DNA"/>
</dbReference>
<reference evidence="2 3" key="1">
    <citation type="submission" date="2023-07" db="EMBL/GenBank/DDBJ databases">
        <title>Genomic Encyclopedia of Type Strains, Phase IV (KMG-IV): sequencing the most valuable type-strain genomes for metagenomic binning, comparative biology and taxonomic classification.</title>
        <authorList>
            <person name="Goeker M."/>
        </authorList>
    </citation>
    <scope>NUCLEOTIDE SEQUENCE [LARGE SCALE GENOMIC DNA]</scope>
    <source>
        <strain evidence="2 3">DSM 12751</strain>
    </source>
</reference>
<feature type="transmembrane region" description="Helical" evidence="1">
    <location>
        <begin position="6"/>
        <end position="25"/>
    </location>
</feature>
<proteinExistence type="predicted"/>
<dbReference type="RefSeq" id="WP_307395192.1">
    <property type="nucleotide sequence ID" value="NZ_BAAADK010000047.1"/>
</dbReference>
<feature type="transmembrane region" description="Helical" evidence="1">
    <location>
        <begin position="46"/>
        <end position="68"/>
    </location>
</feature>
<name>A0ABT9W0W8_9BACI</name>
<feature type="transmembrane region" description="Helical" evidence="1">
    <location>
        <begin position="80"/>
        <end position="100"/>
    </location>
</feature>
<sequence>MKILIFLHVLGAVMFLGNVITAAFWKIRAERGKDIAHIHKAVKNVMFADYVFTLPGIILLIITGNLMAFQAGYAMMEWNWVTVSQGLFILTGLLWVIILLPNQRKMIKESEKSISLGQLTPSYKKASRIWDVCGSLANLIPLVVLYLMLAKPF</sequence>
<dbReference type="InterPro" id="IPR018729">
    <property type="entry name" value="DUF2269_transmembrane"/>
</dbReference>
<evidence type="ECO:0000313" key="2">
    <source>
        <dbReference type="EMBL" id="MDQ0166745.1"/>
    </source>
</evidence>
<evidence type="ECO:0000313" key="3">
    <source>
        <dbReference type="Proteomes" id="UP001235840"/>
    </source>
</evidence>
<keyword evidence="3" id="KW-1185">Reference proteome</keyword>
<keyword evidence="1" id="KW-0472">Membrane</keyword>